<evidence type="ECO:0000256" key="3">
    <source>
        <dbReference type="ARBA" id="ARBA00022692"/>
    </source>
</evidence>
<dbReference type="Proteomes" id="UP001595851">
    <property type="component" value="Unassembled WGS sequence"/>
</dbReference>
<evidence type="ECO:0000256" key="2">
    <source>
        <dbReference type="ARBA" id="ARBA00022618"/>
    </source>
</evidence>
<evidence type="ECO:0000256" key="5">
    <source>
        <dbReference type="ARBA" id="ARBA00023136"/>
    </source>
</evidence>
<keyword evidence="3 7" id="KW-0812">Transmembrane</keyword>
<proteinExistence type="predicted"/>
<protein>
    <submittedName>
        <fullName evidence="8">Cell division protein CrgA</fullName>
    </submittedName>
</protein>
<dbReference type="GO" id="GO:0051301">
    <property type="term" value="P:cell division"/>
    <property type="evidence" value="ECO:0007669"/>
    <property type="project" value="UniProtKB-KW"/>
</dbReference>
<organism evidence="8 9">
    <name type="scientific">Nonomuraea purpurea</name>
    <dbReference type="NCBI Taxonomy" id="1849276"/>
    <lineage>
        <taxon>Bacteria</taxon>
        <taxon>Bacillati</taxon>
        <taxon>Actinomycetota</taxon>
        <taxon>Actinomycetes</taxon>
        <taxon>Streptosporangiales</taxon>
        <taxon>Streptosporangiaceae</taxon>
        <taxon>Nonomuraea</taxon>
    </lineage>
</organism>
<evidence type="ECO:0000256" key="6">
    <source>
        <dbReference type="ARBA" id="ARBA00023306"/>
    </source>
</evidence>
<dbReference type="InterPro" id="IPR009619">
    <property type="entry name" value="CrgA"/>
</dbReference>
<keyword evidence="5 7" id="KW-0472">Membrane</keyword>
<reference evidence="9" key="1">
    <citation type="journal article" date="2019" name="Int. J. Syst. Evol. Microbiol.">
        <title>The Global Catalogue of Microorganisms (GCM) 10K type strain sequencing project: providing services to taxonomists for standard genome sequencing and annotation.</title>
        <authorList>
            <consortium name="The Broad Institute Genomics Platform"/>
            <consortium name="The Broad Institute Genome Sequencing Center for Infectious Disease"/>
            <person name="Wu L."/>
            <person name="Ma J."/>
        </authorList>
    </citation>
    <scope>NUCLEOTIDE SEQUENCE [LARGE SCALE GENOMIC DNA]</scope>
    <source>
        <strain evidence="9">TBRC 1276</strain>
    </source>
</reference>
<keyword evidence="1" id="KW-1003">Cell membrane</keyword>
<keyword evidence="4 7" id="KW-1133">Transmembrane helix</keyword>
<sequence length="80" mass="8727">MSSDKGTGAGRVLLLPALAMAASWLIGILWIVVYYVSPLLPVIRELGNWNLLFGFAFLVLGVVFALILVVIAIARSRRRS</sequence>
<feature type="transmembrane region" description="Helical" evidence="7">
    <location>
        <begin position="12"/>
        <end position="37"/>
    </location>
</feature>
<evidence type="ECO:0000256" key="7">
    <source>
        <dbReference type="SAM" id="Phobius"/>
    </source>
</evidence>
<gene>
    <name evidence="8" type="ORF">ACFOY2_48915</name>
</gene>
<feature type="transmembrane region" description="Helical" evidence="7">
    <location>
        <begin position="49"/>
        <end position="74"/>
    </location>
</feature>
<name>A0ABV8GMN3_9ACTN</name>
<accession>A0ABV8GMN3</accession>
<dbReference type="Pfam" id="PF06781">
    <property type="entry name" value="CrgA"/>
    <property type="match status" value="1"/>
</dbReference>
<evidence type="ECO:0000313" key="9">
    <source>
        <dbReference type="Proteomes" id="UP001595851"/>
    </source>
</evidence>
<dbReference type="EMBL" id="JBHSBI010000041">
    <property type="protein sequence ID" value="MFC4015211.1"/>
    <property type="molecule type" value="Genomic_DNA"/>
</dbReference>
<evidence type="ECO:0000256" key="1">
    <source>
        <dbReference type="ARBA" id="ARBA00022475"/>
    </source>
</evidence>
<dbReference type="RefSeq" id="WP_379535027.1">
    <property type="nucleotide sequence ID" value="NZ_JBHSBI010000041.1"/>
</dbReference>
<keyword evidence="9" id="KW-1185">Reference proteome</keyword>
<evidence type="ECO:0000313" key="8">
    <source>
        <dbReference type="EMBL" id="MFC4015211.1"/>
    </source>
</evidence>
<keyword evidence="6" id="KW-0131">Cell cycle</keyword>
<evidence type="ECO:0000256" key="4">
    <source>
        <dbReference type="ARBA" id="ARBA00022989"/>
    </source>
</evidence>
<comment type="caution">
    <text evidence="8">The sequence shown here is derived from an EMBL/GenBank/DDBJ whole genome shotgun (WGS) entry which is preliminary data.</text>
</comment>
<keyword evidence="2 8" id="KW-0132">Cell division</keyword>